<reference evidence="2" key="1">
    <citation type="submission" date="2018-01" db="EMBL/GenBank/DDBJ databases">
        <authorList>
            <person name="Mao J.F."/>
        </authorList>
    </citation>
    <scope>NUCLEOTIDE SEQUENCE</scope>
    <source>
        <strain evidence="2">Huo1</strain>
        <tissue evidence="2">Leaf</tissue>
    </source>
</reference>
<evidence type="ECO:0000313" key="3">
    <source>
        <dbReference type="Proteomes" id="UP000298416"/>
    </source>
</evidence>
<proteinExistence type="predicted"/>
<dbReference type="OrthoDB" id="4948898at2759"/>
<dbReference type="PANTHER" id="PTHR39244:SF5">
    <property type="entry name" value="NATTERIN-3-LIKE"/>
    <property type="match status" value="1"/>
</dbReference>
<name>A0A8X8YCL1_SALSN</name>
<organism evidence="2">
    <name type="scientific">Salvia splendens</name>
    <name type="common">Scarlet sage</name>
    <dbReference type="NCBI Taxonomy" id="180675"/>
    <lineage>
        <taxon>Eukaryota</taxon>
        <taxon>Viridiplantae</taxon>
        <taxon>Streptophyta</taxon>
        <taxon>Embryophyta</taxon>
        <taxon>Tracheophyta</taxon>
        <taxon>Spermatophyta</taxon>
        <taxon>Magnoliopsida</taxon>
        <taxon>eudicotyledons</taxon>
        <taxon>Gunneridae</taxon>
        <taxon>Pentapetalae</taxon>
        <taxon>asterids</taxon>
        <taxon>lamiids</taxon>
        <taxon>Lamiales</taxon>
        <taxon>Lamiaceae</taxon>
        <taxon>Nepetoideae</taxon>
        <taxon>Mentheae</taxon>
        <taxon>Salviinae</taxon>
        <taxon>Salvia</taxon>
        <taxon>Salvia subgen. Calosphace</taxon>
        <taxon>core Calosphace</taxon>
    </lineage>
</organism>
<comment type="caution">
    <text evidence="2">The sequence shown here is derived from an EMBL/GenBank/DDBJ whole genome shotgun (WGS) entry which is preliminary data.</text>
</comment>
<dbReference type="SMART" id="SM00791">
    <property type="entry name" value="Agglutinin"/>
    <property type="match status" value="1"/>
</dbReference>
<dbReference type="InterPro" id="IPR053237">
    <property type="entry name" value="Natterin_C"/>
</dbReference>
<dbReference type="Proteomes" id="UP000298416">
    <property type="component" value="Unassembled WGS sequence"/>
</dbReference>
<gene>
    <name evidence="2" type="ORF">SASPL_106973</name>
</gene>
<dbReference type="InterPro" id="IPR008998">
    <property type="entry name" value="Agglutinin"/>
</dbReference>
<evidence type="ECO:0000313" key="2">
    <source>
        <dbReference type="EMBL" id="KAG6428934.1"/>
    </source>
</evidence>
<dbReference type="Pfam" id="PF07468">
    <property type="entry name" value="Agglutinin"/>
    <property type="match status" value="2"/>
</dbReference>
<reference evidence="2" key="2">
    <citation type="submission" date="2020-08" db="EMBL/GenBank/DDBJ databases">
        <title>Plant Genome Project.</title>
        <authorList>
            <person name="Zhang R.-G."/>
        </authorList>
    </citation>
    <scope>NUCLEOTIDE SEQUENCE</scope>
    <source>
        <strain evidence="2">Huo1</strain>
        <tissue evidence="2">Leaf</tissue>
    </source>
</reference>
<sequence>MATWALPKVVVIKFKNPYITSNLYRRDNGAVASGAHGIYGTSSRIEVEKAKSNDKYVNLRFLFTNRYMHRTSDASWAIAAVSPTPQEDLSDPLCTLFEPIKVDNADDDANANVFYLIHAQSGGRLVIDDEIFVLRVEFNLSSTTQGYLRAVDFDSLVRLHKRRNLAFKGDNGKYLKAFTWGNKNYLQFSSDIPNDSLSRHEASVMLDGIVQLTSIHLRSHWNLSDDGWIFGNANPITSLHDPNTHFWPIKINANTIALRAADGKFCRRRVTNNLANGSIGTEQSSPTKEAELQVEELVTKSLVNNVRYEIEYGRVFDETPHTGWSSTVVNSQDVDVTSSLSFTYQDTKEYTFAHDFTLETGVPTFFDAALPFVGKDGSIDEAAAKINAQLQWNAVNSTTRTVTGNGSIVVPAKSSAVVSYVGKRGTYNVPFKYTQVDTVDQPLPVGSPPVDVESEGIDGLYTATNLYGFKLVMDSIQAI</sequence>
<dbReference type="AlphaFoldDB" id="A0A8X8YCL1"/>
<feature type="domain" description="Agglutinin" evidence="1">
    <location>
        <begin position="157"/>
        <end position="296"/>
    </location>
</feature>
<evidence type="ECO:0000259" key="1">
    <source>
        <dbReference type="SMART" id="SM00791"/>
    </source>
</evidence>
<accession>A0A8X8YCL1</accession>
<dbReference type="EMBL" id="PNBA02000003">
    <property type="protein sequence ID" value="KAG6428934.1"/>
    <property type="molecule type" value="Genomic_DNA"/>
</dbReference>
<dbReference type="PANTHER" id="PTHR39244">
    <property type="entry name" value="NATTERIN-4"/>
    <property type="match status" value="1"/>
</dbReference>
<protein>
    <recommendedName>
        <fullName evidence="1">Agglutinin domain-containing protein</fullName>
    </recommendedName>
</protein>
<keyword evidence="3" id="KW-1185">Reference proteome</keyword>